<feature type="compositionally biased region" description="Basic residues" evidence="6">
    <location>
        <begin position="42"/>
        <end position="60"/>
    </location>
</feature>
<evidence type="ECO:0000256" key="5">
    <source>
        <dbReference type="PROSITE-ProRule" id="PRU00047"/>
    </source>
</evidence>
<dbReference type="PANTHER" id="PTHR47798:SF2">
    <property type="entry name" value="CCHC-TYPE DOMAIN-CONTAINING PROTEIN"/>
    <property type="match status" value="1"/>
</dbReference>
<dbReference type="GO" id="GO:0003676">
    <property type="term" value="F:nucleic acid binding"/>
    <property type="evidence" value="ECO:0007669"/>
    <property type="project" value="InterPro"/>
</dbReference>
<dbReference type="EMBL" id="JANAVB010003398">
    <property type="protein sequence ID" value="KAJ6849897.1"/>
    <property type="molecule type" value="Genomic_DNA"/>
</dbReference>
<feature type="region of interest" description="Disordered" evidence="6">
    <location>
        <begin position="230"/>
        <end position="304"/>
    </location>
</feature>
<comment type="caution">
    <text evidence="8">The sequence shown here is derived from an EMBL/GenBank/DDBJ whole genome shotgun (WGS) entry which is preliminary data.</text>
</comment>
<evidence type="ECO:0000256" key="4">
    <source>
        <dbReference type="ARBA" id="ARBA00022833"/>
    </source>
</evidence>
<proteinExistence type="predicted"/>
<dbReference type="InterPro" id="IPR001878">
    <property type="entry name" value="Znf_CCHC"/>
</dbReference>
<keyword evidence="9" id="KW-1185">Reference proteome</keyword>
<keyword evidence="3 5" id="KW-0863">Zinc-finger</keyword>
<organism evidence="8 9">
    <name type="scientific">Iris pallida</name>
    <name type="common">Sweet iris</name>
    <dbReference type="NCBI Taxonomy" id="29817"/>
    <lineage>
        <taxon>Eukaryota</taxon>
        <taxon>Viridiplantae</taxon>
        <taxon>Streptophyta</taxon>
        <taxon>Embryophyta</taxon>
        <taxon>Tracheophyta</taxon>
        <taxon>Spermatophyta</taxon>
        <taxon>Magnoliopsida</taxon>
        <taxon>Liliopsida</taxon>
        <taxon>Asparagales</taxon>
        <taxon>Iridaceae</taxon>
        <taxon>Iridoideae</taxon>
        <taxon>Irideae</taxon>
        <taxon>Iris</taxon>
    </lineage>
</organism>
<reference evidence="8" key="2">
    <citation type="submission" date="2023-04" db="EMBL/GenBank/DDBJ databases">
        <authorList>
            <person name="Bruccoleri R.E."/>
            <person name="Oakeley E.J."/>
            <person name="Faust A.-M."/>
            <person name="Dessus-Babus S."/>
            <person name="Altorfer M."/>
            <person name="Burckhardt D."/>
            <person name="Oertli M."/>
            <person name="Naumann U."/>
            <person name="Petersen F."/>
            <person name="Wong J."/>
        </authorList>
    </citation>
    <scope>NUCLEOTIDE SEQUENCE</scope>
    <source>
        <strain evidence="8">GSM-AAB239-AS_SAM_17_03QT</strain>
        <tissue evidence="8">Leaf</tissue>
    </source>
</reference>
<keyword evidence="4" id="KW-0862">Zinc</keyword>
<evidence type="ECO:0000256" key="1">
    <source>
        <dbReference type="ARBA" id="ARBA00022723"/>
    </source>
</evidence>
<accession>A0AAX6IAL7</accession>
<reference evidence="8" key="1">
    <citation type="journal article" date="2023" name="GigaByte">
        <title>Genome assembly of the bearded iris, Iris pallida Lam.</title>
        <authorList>
            <person name="Bruccoleri R.E."/>
            <person name="Oakeley E.J."/>
            <person name="Faust A.M.E."/>
            <person name="Altorfer M."/>
            <person name="Dessus-Babus S."/>
            <person name="Burckhardt D."/>
            <person name="Oertli M."/>
            <person name="Naumann U."/>
            <person name="Petersen F."/>
            <person name="Wong J."/>
        </authorList>
    </citation>
    <scope>NUCLEOTIDE SEQUENCE</scope>
    <source>
        <strain evidence="8">GSM-AAB239-AS_SAM_17_03QT</strain>
    </source>
</reference>
<feature type="compositionally biased region" description="Polar residues" evidence="6">
    <location>
        <begin position="230"/>
        <end position="241"/>
    </location>
</feature>
<evidence type="ECO:0000256" key="6">
    <source>
        <dbReference type="SAM" id="MobiDB-lite"/>
    </source>
</evidence>
<gene>
    <name evidence="8" type="ORF">M6B38_268735</name>
</gene>
<dbReference type="AlphaFoldDB" id="A0AAX6IAL7"/>
<dbReference type="PANTHER" id="PTHR47798">
    <property type="entry name" value="OS04G0555800 PROTEIN"/>
    <property type="match status" value="1"/>
</dbReference>
<name>A0AAX6IAL7_IRIPA</name>
<feature type="compositionally biased region" description="Basic and acidic residues" evidence="6">
    <location>
        <begin position="259"/>
        <end position="269"/>
    </location>
</feature>
<feature type="compositionally biased region" description="Basic and acidic residues" evidence="6">
    <location>
        <begin position="282"/>
        <end position="296"/>
    </location>
</feature>
<keyword evidence="2" id="KW-0677">Repeat</keyword>
<protein>
    <recommendedName>
        <fullName evidence="7">CCHC-type domain-containing protein</fullName>
    </recommendedName>
</protein>
<dbReference type="SMART" id="SM00343">
    <property type="entry name" value="ZnF_C2HC"/>
    <property type="match status" value="5"/>
</dbReference>
<dbReference type="PROSITE" id="PS50158">
    <property type="entry name" value="ZF_CCHC"/>
    <property type="match status" value="2"/>
</dbReference>
<keyword evidence="1" id="KW-0479">Metal-binding</keyword>
<feature type="compositionally biased region" description="Basic residues" evidence="6">
    <location>
        <begin position="1"/>
        <end position="13"/>
    </location>
</feature>
<dbReference type="Gene3D" id="4.10.60.10">
    <property type="entry name" value="Zinc finger, CCHC-type"/>
    <property type="match status" value="2"/>
</dbReference>
<dbReference type="Pfam" id="PF14392">
    <property type="entry name" value="zf-CCHC_4"/>
    <property type="match status" value="2"/>
</dbReference>
<dbReference type="InterPro" id="IPR025836">
    <property type="entry name" value="Zn_knuckle_CX2CX4HX4C"/>
</dbReference>
<dbReference type="Proteomes" id="UP001140949">
    <property type="component" value="Unassembled WGS sequence"/>
</dbReference>
<feature type="domain" description="CCHC-type" evidence="7">
    <location>
        <begin position="148"/>
        <end position="162"/>
    </location>
</feature>
<dbReference type="SUPFAM" id="SSF57756">
    <property type="entry name" value="Retrovirus zinc finger-like domains"/>
    <property type="match status" value="2"/>
</dbReference>
<evidence type="ECO:0000256" key="2">
    <source>
        <dbReference type="ARBA" id="ARBA00022737"/>
    </source>
</evidence>
<dbReference type="GO" id="GO:0008270">
    <property type="term" value="F:zinc ion binding"/>
    <property type="evidence" value="ECO:0007669"/>
    <property type="project" value="UniProtKB-KW"/>
</dbReference>
<evidence type="ECO:0000313" key="9">
    <source>
        <dbReference type="Proteomes" id="UP001140949"/>
    </source>
</evidence>
<evidence type="ECO:0000256" key="3">
    <source>
        <dbReference type="ARBA" id="ARBA00022771"/>
    </source>
</evidence>
<evidence type="ECO:0000259" key="7">
    <source>
        <dbReference type="PROSITE" id="PS50158"/>
    </source>
</evidence>
<dbReference type="Pfam" id="PF00098">
    <property type="entry name" value="zf-CCHC"/>
    <property type="match status" value="2"/>
</dbReference>
<feature type="domain" description="CCHC-type" evidence="7">
    <location>
        <begin position="175"/>
        <end position="190"/>
    </location>
</feature>
<evidence type="ECO:0000313" key="8">
    <source>
        <dbReference type="EMBL" id="KAJ6849897.1"/>
    </source>
</evidence>
<dbReference type="FunFam" id="4.10.60.10:FF:000091">
    <property type="entry name" value="Zinc finger CCHC-type-containing 9"/>
    <property type="match status" value="1"/>
</dbReference>
<dbReference type="InterPro" id="IPR036875">
    <property type="entry name" value="Znf_CCHC_sf"/>
</dbReference>
<sequence>MVSKRQKLARKRFRESNSDRFPEPSGPAREAAPPEPASKKQLEKKKKLKALKEKMAKKKSGGGEEKKERRRRSGGGSGGGLKKRHPLRVAGMRPGESCYICKSADHIAKLCPQKSLWEKNKICLLCRQRGHSLKNCSQKSDATDRKFCYNCGEAGHALSKCPLPLQDGGTKFASCFVCNERGHLSKDCPKSSHGIYPKGGCCKLCGGVTHLAKDCPNRGSRNMFSSTRANNARNLSGTPQGKRTVFHSGDDLEDDFMVQDDKSSKKETDVVSNSGKATAEGGTEKNVHVKPKKEQGPKVVNFFG</sequence>
<feature type="region of interest" description="Disordered" evidence="6">
    <location>
        <begin position="1"/>
        <end position="87"/>
    </location>
</feature>